<gene>
    <name evidence="1" type="ORF">ILEXP_LOCUS31264</name>
</gene>
<evidence type="ECO:0000313" key="2">
    <source>
        <dbReference type="Proteomes" id="UP001642360"/>
    </source>
</evidence>
<protein>
    <submittedName>
        <fullName evidence="1">Uncharacterized protein</fullName>
    </submittedName>
</protein>
<dbReference type="Proteomes" id="UP001642360">
    <property type="component" value="Unassembled WGS sequence"/>
</dbReference>
<dbReference type="EMBL" id="CAUOFW020003847">
    <property type="protein sequence ID" value="CAK9162395.1"/>
    <property type="molecule type" value="Genomic_DNA"/>
</dbReference>
<dbReference type="PANTHER" id="PTHR31170">
    <property type="entry name" value="BNAC04G53230D PROTEIN"/>
    <property type="match status" value="1"/>
</dbReference>
<evidence type="ECO:0000313" key="1">
    <source>
        <dbReference type="EMBL" id="CAK9162395.1"/>
    </source>
</evidence>
<accession>A0ABC8SZ62</accession>
<comment type="caution">
    <text evidence="1">The sequence shown here is derived from an EMBL/GenBank/DDBJ whole genome shotgun (WGS) entry which is preliminary data.</text>
</comment>
<dbReference type="AlphaFoldDB" id="A0ABC8SZ62"/>
<keyword evidence="2" id="KW-1185">Reference proteome</keyword>
<dbReference type="PANTHER" id="PTHR31170:SF18">
    <property type="entry name" value="(WILD MALAYSIAN BANANA) HYPOTHETICAL PROTEIN"/>
    <property type="match status" value="1"/>
</dbReference>
<dbReference type="InterPro" id="IPR004158">
    <property type="entry name" value="DUF247_pln"/>
</dbReference>
<sequence length="491" mass="55355">MDLLMRKKPEEQGERKMSSWVVEVDDKLEMMGNASSSSSPKKQSIYRVPTFIADPNKKVYSPHAVSFGPYHHDEVRLKPMESHKERSLLHFLQRTKVPLKTIFDSFAQVEQELKDSYDSLDSKWQTDNEGFLKLMIVDGCFMLKIFQAVTKTPADYDADDLIFGNHGKLYIMPFIKRASPLQTHGIPPLPSSPLSYSSASFPLKLKDILDSFAQVEEELKDSYDSLDPKWQSDSSDKEGFLNVMIIDGCFMLEIFRAAIKTPDDYHSDDPIFGNHGELNIMPFIKRDMLMLENQLPMLVLDKLLAISKNGDESINELIHKFCNPDSRDIPPPTGKCLHVLDMFRKSLFMKPSVTISMTGMGIGTVTGTGMDTGTVTRIAFEHCHVGAGLEVTSYIRFVDNLIDTSSDVRFLQSKRIVQNFIGSDKGAANLFNTSSKNLTIDPASKLGWWRANLIHTYFPNPWTLISVVAAGVLFDLTKAQTAYGTLQYYQG</sequence>
<organism evidence="1 2">
    <name type="scientific">Ilex paraguariensis</name>
    <name type="common">yerba mate</name>
    <dbReference type="NCBI Taxonomy" id="185542"/>
    <lineage>
        <taxon>Eukaryota</taxon>
        <taxon>Viridiplantae</taxon>
        <taxon>Streptophyta</taxon>
        <taxon>Embryophyta</taxon>
        <taxon>Tracheophyta</taxon>
        <taxon>Spermatophyta</taxon>
        <taxon>Magnoliopsida</taxon>
        <taxon>eudicotyledons</taxon>
        <taxon>Gunneridae</taxon>
        <taxon>Pentapetalae</taxon>
        <taxon>asterids</taxon>
        <taxon>campanulids</taxon>
        <taxon>Aquifoliales</taxon>
        <taxon>Aquifoliaceae</taxon>
        <taxon>Ilex</taxon>
    </lineage>
</organism>
<reference evidence="1 2" key="1">
    <citation type="submission" date="2024-02" db="EMBL/GenBank/DDBJ databases">
        <authorList>
            <person name="Vignale AGUSTIN F."/>
            <person name="Sosa J E."/>
            <person name="Modenutti C."/>
        </authorList>
    </citation>
    <scope>NUCLEOTIDE SEQUENCE [LARGE SCALE GENOMIC DNA]</scope>
</reference>
<dbReference type="Pfam" id="PF03140">
    <property type="entry name" value="DUF247"/>
    <property type="match status" value="3"/>
</dbReference>
<proteinExistence type="predicted"/>
<name>A0ABC8SZ62_9AQUA</name>